<dbReference type="Proteomes" id="UP000597444">
    <property type="component" value="Unassembled WGS sequence"/>
</dbReference>
<organism evidence="1 2">
    <name type="scientific">Reticulibacter mediterranei</name>
    <dbReference type="NCBI Taxonomy" id="2778369"/>
    <lineage>
        <taxon>Bacteria</taxon>
        <taxon>Bacillati</taxon>
        <taxon>Chloroflexota</taxon>
        <taxon>Ktedonobacteria</taxon>
        <taxon>Ktedonobacterales</taxon>
        <taxon>Reticulibacteraceae</taxon>
        <taxon>Reticulibacter</taxon>
    </lineage>
</organism>
<dbReference type="InterPro" id="IPR011009">
    <property type="entry name" value="Kinase-like_dom_sf"/>
</dbReference>
<evidence type="ECO:0008006" key="3">
    <source>
        <dbReference type="Google" id="ProtNLM"/>
    </source>
</evidence>
<evidence type="ECO:0000313" key="1">
    <source>
        <dbReference type="EMBL" id="GHO92187.1"/>
    </source>
</evidence>
<comment type="caution">
    <text evidence="1">The sequence shown here is derived from an EMBL/GenBank/DDBJ whole genome shotgun (WGS) entry which is preliminary data.</text>
</comment>
<gene>
    <name evidence="1" type="ORF">KSF_022350</name>
</gene>
<protein>
    <recommendedName>
        <fullName evidence="3">Aminoglycoside phosphotransferase domain-containing protein</fullName>
    </recommendedName>
</protein>
<name>A0A8J3IIT4_9CHLR</name>
<sequence>MDGLTGRLMKNYERDERGMHAGFFRQSVAFHIQNDYIDKCQPIDIKGEYVVEGQRNTDSALIYDAKDKKTGERFCFKVLKPLDGVRNTKRKKDQGDNEDEKERLKCLIRGLDANRMHAPGVVLGISCLKEHIEGKSFFCEKFYRELKLEDVKRELREVLAYGKQYALVMRYLADECRLEVLLESGSLDSQTAMNMLAQQVADKHKLLKEAPLNKRDEFIFLSKKLRDNGDLLNKIDCIRVKDESIKNVIRKLEICLKAKKEIFKERRDNKCIKRCHGDLKPGNLWLSPALPLQSAKLLALDCIDFNRPDFYYIDTLCDVAMLAITLEHSFTLRLGKEKARGLVEVFLDDYLEYMEEEKEKVLFLLDYYMAEKAIVCAYTSYNDGQTFYVVEQYLELASMHAERLTEYLPVFAQIR</sequence>
<reference evidence="1" key="1">
    <citation type="submission" date="2020-10" db="EMBL/GenBank/DDBJ databases">
        <title>Taxonomic study of unclassified bacteria belonging to the class Ktedonobacteria.</title>
        <authorList>
            <person name="Yabe S."/>
            <person name="Wang C.M."/>
            <person name="Zheng Y."/>
            <person name="Sakai Y."/>
            <person name="Cavaletti L."/>
            <person name="Monciardini P."/>
            <person name="Donadio S."/>
        </authorList>
    </citation>
    <scope>NUCLEOTIDE SEQUENCE</scope>
    <source>
        <strain evidence="1">ID150040</strain>
    </source>
</reference>
<dbReference type="EMBL" id="BNJK01000001">
    <property type="protein sequence ID" value="GHO92187.1"/>
    <property type="molecule type" value="Genomic_DNA"/>
</dbReference>
<dbReference type="AlphaFoldDB" id="A0A8J3IIT4"/>
<proteinExistence type="predicted"/>
<dbReference type="SUPFAM" id="SSF56112">
    <property type="entry name" value="Protein kinase-like (PK-like)"/>
    <property type="match status" value="1"/>
</dbReference>
<evidence type="ECO:0000313" key="2">
    <source>
        <dbReference type="Proteomes" id="UP000597444"/>
    </source>
</evidence>
<keyword evidence="2" id="KW-1185">Reference proteome</keyword>
<accession>A0A8J3IIT4</accession>
<dbReference type="RefSeq" id="WP_220203038.1">
    <property type="nucleotide sequence ID" value="NZ_BNJK01000001.1"/>
</dbReference>